<dbReference type="EMBL" id="AP027142">
    <property type="protein sequence ID" value="BDV34105.1"/>
    <property type="molecule type" value="Genomic_DNA"/>
</dbReference>
<evidence type="ECO:0000313" key="4">
    <source>
        <dbReference type="Proteomes" id="UP001317629"/>
    </source>
</evidence>
<feature type="compositionally biased region" description="Low complexity" evidence="1">
    <location>
        <begin position="17"/>
        <end position="36"/>
    </location>
</feature>
<organism evidence="3 4">
    <name type="scientific">Methylocystis iwaonis</name>
    <dbReference type="NCBI Taxonomy" id="2885079"/>
    <lineage>
        <taxon>Bacteria</taxon>
        <taxon>Pseudomonadati</taxon>
        <taxon>Pseudomonadota</taxon>
        <taxon>Alphaproteobacteria</taxon>
        <taxon>Hyphomicrobiales</taxon>
        <taxon>Methylocystaceae</taxon>
        <taxon>Methylocystis</taxon>
    </lineage>
</organism>
<proteinExistence type="predicted"/>
<evidence type="ECO:0000256" key="2">
    <source>
        <dbReference type="SAM" id="Phobius"/>
    </source>
</evidence>
<name>A0ABN6VFN0_9HYPH</name>
<keyword evidence="2" id="KW-0472">Membrane</keyword>
<sequence length="252" mass="27208">MSDMEDPLPARPDNGRPTALKKPAPAPAERISSIVGGESGVGKAGDADKQAQAPLEQRMASLAAALRRARIENAEHSAALADLRAAEAARLELLCDALAPVLAQVPPDCDIFDIAVAPGERPRLFIDQIGFVEMDRDRRTYRFLQDTRHGRITLRETADIDEAVDAVTDYIAHRLIEREKALAVDYASGGAARALRSGPPAVVKEQEKEKVGALDGKAFRLFLYLVEFLGSAAFFGLLAVIAAWAYKTYVAG</sequence>
<feature type="transmembrane region" description="Helical" evidence="2">
    <location>
        <begin position="221"/>
        <end position="246"/>
    </location>
</feature>
<keyword evidence="2" id="KW-0812">Transmembrane</keyword>
<gene>
    <name evidence="3" type="ORF">SS37A_16340</name>
</gene>
<evidence type="ECO:0000256" key="1">
    <source>
        <dbReference type="SAM" id="MobiDB-lite"/>
    </source>
</evidence>
<keyword evidence="4" id="KW-1185">Reference proteome</keyword>
<protein>
    <submittedName>
        <fullName evidence="3">Uncharacterized protein</fullName>
    </submittedName>
</protein>
<keyword evidence="2" id="KW-1133">Transmembrane helix</keyword>
<feature type="region of interest" description="Disordered" evidence="1">
    <location>
        <begin position="1"/>
        <end position="52"/>
    </location>
</feature>
<evidence type="ECO:0000313" key="3">
    <source>
        <dbReference type="EMBL" id="BDV34105.1"/>
    </source>
</evidence>
<reference evidence="3 4" key="1">
    <citation type="journal article" date="2023" name="Int. J. Syst. Evol. Microbiol.">
        <title>Methylocystis iwaonis sp. nov., a type II methane-oxidizing bacterium from surface soil of a rice paddy field in Japan, and emended description of the genus Methylocystis (ex Whittenbury et al. 1970) Bowman et al. 1993.</title>
        <authorList>
            <person name="Kaise H."/>
            <person name="Sawadogo J.B."/>
            <person name="Alam M.S."/>
            <person name="Ueno C."/>
            <person name="Dianou D."/>
            <person name="Shinjo R."/>
            <person name="Asakawa S."/>
        </authorList>
    </citation>
    <scope>NUCLEOTIDE SEQUENCE [LARGE SCALE GENOMIC DNA]</scope>
    <source>
        <strain evidence="3 4">SS37A-Re</strain>
    </source>
</reference>
<dbReference type="Proteomes" id="UP001317629">
    <property type="component" value="Chromosome"/>
</dbReference>
<accession>A0ABN6VFN0</accession>